<name>A0ACC3D3R8_9PEZI</name>
<keyword evidence="2" id="KW-1185">Reference proteome</keyword>
<sequence length="829" mass="92625">MSNNRTQDCGQIVASKFFPVPDQGPNQYPLCETDYFRRLDLLCYACGQALRASYITALDRKYHIEHFTCSVCPTVFGAQDSYYEHQGNVYCHYHYSTKFAQRCHGCQNAILKQFVEIYRNGQNQHWHPECYMIHKYWNVRLHQAGQPVMEPGSGDGDASDEIRKRVRSEEEKIEEKVHWIWSSLSTFEERSATCISDMLLHVSNGAYFDGVMAAKKFILHVELLFSAADDLDQLLTAQTPKGLSYSREAKLLCKKVVAFFQLLSESQDTGVRRLGVTQELLSLVTGLAHYLKLLIRICLQGALKLERETGNGDGLVHFLNQMNALDDRLEAESPSDSSVDSTMYIVKSADSCAVCDKPVEDKCLRKATRVLHTTCMACQKCGLSLADPADAWWSQAGQTLLCRQDAFAFKDSEDGFFFVSRLQQYVHLLKVAHARLLATLRTSGALPHTSDDPNLTEYDSNQGHRLSPAGEVNEAPLLRSDTRSKSFGGSPTSEQATSYDQTLSDIRRLKSTRMDKHLSNTMKRARSSRIIDSAEGVRPGSPGEGEQRNHMQIIHDRDLNLDAALNFGAASLALDDIPRLVAAEQAKEQRPNAAKYARNNLIGREPQPKLINGHRRDYSGDNDPQVGPDGAPFRTKKFFSELSPIEYFIVRHVAVLSMEPLLEGLFNQEELLELIPDAKRPTFWDKFGKAFKNDKSKAAKGKKGVFGKPLEVVVERDGADSTDGVGPGALKIPAVVQETITAMRSMDMSVEGVFRKNGNIRRLKELADEIDAKGCDAVDLNKENAVQVAALLKKFLRELPDPVMTHKLHRLFIAGGSKLSFTVHVVADG</sequence>
<proteinExistence type="predicted"/>
<evidence type="ECO:0000313" key="1">
    <source>
        <dbReference type="EMBL" id="KAK3061420.1"/>
    </source>
</evidence>
<accession>A0ACC3D3R8</accession>
<dbReference type="EMBL" id="JAWDJW010007856">
    <property type="protein sequence ID" value="KAK3061420.1"/>
    <property type="molecule type" value="Genomic_DNA"/>
</dbReference>
<evidence type="ECO:0000313" key="2">
    <source>
        <dbReference type="Proteomes" id="UP001186974"/>
    </source>
</evidence>
<dbReference type="Proteomes" id="UP001186974">
    <property type="component" value="Unassembled WGS sequence"/>
</dbReference>
<protein>
    <submittedName>
        <fullName evidence="1">Uncharacterized protein</fullName>
    </submittedName>
</protein>
<comment type="caution">
    <text evidence="1">The sequence shown here is derived from an EMBL/GenBank/DDBJ whole genome shotgun (WGS) entry which is preliminary data.</text>
</comment>
<gene>
    <name evidence="1" type="ORF">LTS18_006309</name>
</gene>
<organism evidence="1 2">
    <name type="scientific">Coniosporium uncinatum</name>
    <dbReference type="NCBI Taxonomy" id="93489"/>
    <lineage>
        <taxon>Eukaryota</taxon>
        <taxon>Fungi</taxon>
        <taxon>Dikarya</taxon>
        <taxon>Ascomycota</taxon>
        <taxon>Pezizomycotina</taxon>
        <taxon>Dothideomycetes</taxon>
        <taxon>Dothideomycetes incertae sedis</taxon>
        <taxon>Coniosporium</taxon>
    </lineage>
</organism>
<reference evidence="1" key="1">
    <citation type="submission" date="2024-09" db="EMBL/GenBank/DDBJ databases">
        <title>Black Yeasts Isolated from many extreme environments.</title>
        <authorList>
            <person name="Coleine C."/>
            <person name="Stajich J.E."/>
            <person name="Selbmann L."/>
        </authorList>
    </citation>
    <scope>NUCLEOTIDE SEQUENCE</scope>
    <source>
        <strain evidence="1">CCFEE 5737</strain>
    </source>
</reference>